<dbReference type="PANTHER" id="PTHR43356:SF2">
    <property type="entry name" value="PHOSPHATE ACETYLTRANSFERASE"/>
    <property type="match status" value="1"/>
</dbReference>
<dbReference type="SUPFAM" id="SSF53659">
    <property type="entry name" value="Isocitrate/Isopropylmalate dehydrogenase-like"/>
    <property type="match status" value="1"/>
</dbReference>
<dbReference type="PANTHER" id="PTHR43356">
    <property type="entry name" value="PHOSPHATE ACETYLTRANSFERASE"/>
    <property type="match status" value="1"/>
</dbReference>
<reference evidence="5 6" key="1">
    <citation type="submission" date="2019-09" db="EMBL/GenBank/DDBJ databases">
        <title>Genome sequencing of strain KACC 21233.</title>
        <authorList>
            <person name="Heo J."/>
            <person name="Kim S.-J."/>
            <person name="Kim J.-S."/>
            <person name="Hong S.-B."/>
            <person name="Kwon S.-W."/>
        </authorList>
    </citation>
    <scope>NUCLEOTIDE SEQUENCE [LARGE SCALE GENOMIC DNA]</scope>
    <source>
        <strain evidence="5 6">KACC 21233</strain>
    </source>
</reference>
<dbReference type="KEGG" id="acek:FLP30_02710"/>
<keyword evidence="2 5" id="KW-0808">Transferase</keyword>
<organism evidence="5 6">
    <name type="scientific">Acetobacter vaccinii</name>
    <dbReference type="NCBI Taxonomy" id="2592655"/>
    <lineage>
        <taxon>Bacteria</taxon>
        <taxon>Pseudomonadati</taxon>
        <taxon>Pseudomonadota</taxon>
        <taxon>Alphaproteobacteria</taxon>
        <taxon>Acetobacterales</taxon>
        <taxon>Acetobacteraceae</taxon>
        <taxon>Acetobacter</taxon>
    </lineage>
</organism>
<dbReference type="GO" id="GO:0016746">
    <property type="term" value="F:acyltransferase activity"/>
    <property type="evidence" value="ECO:0007669"/>
    <property type="project" value="UniProtKB-KW"/>
</dbReference>
<evidence type="ECO:0000259" key="4">
    <source>
        <dbReference type="Pfam" id="PF01515"/>
    </source>
</evidence>
<dbReference type="InterPro" id="IPR050500">
    <property type="entry name" value="Phos_Acetyltrans/Butyryltrans"/>
</dbReference>
<sequence length="331" mass="34459">MSTTQTSYTHDPVDLPGAGKSHQAFTNLVARAANLPQPVSVGVVWPCEQHALEGAVLTARQGLMTPVLIGPKEQIRALALTSGLDLGQISIVDEATEDSAAQRAVSLVKDGHVQALMKGSLHTDTLMHAVVAQQAGLRAARRISHVFLLAVPGYDDLLFVTDAAINIAPDLAAKRDIVQNAIDLHLGLGLGTPRVALLSAVEVINPKIQGTLDAACLCMMAQRNQIQGGILDGPLAMDNAISPEAARIKGLQSPVAGRAQILVAPDMEAGNMLAKNMIFMASAESAGLVLGAEVPIILTSRADSVQARLASVAIGALYAQALADARLHSKG</sequence>
<dbReference type="Proteomes" id="UP000324536">
    <property type="component" value="Chromosome"/>
</dbReference>
<evidence type="ECO:0000256" key="1">
    <source>
        <dbReference type="ARBA" id="ARBA00005656"/>
    </source>
</evidence>
<dbReference type="PIRSF" id="PIRSF000428">
    <property type="entry name" value="P_Ac_trans"/>
    <property type="match status" value="1"/>
</dbReference>
<dbReference type="Pfam" id="PF01515">
    <property type="entry name" value="PTA_PTB"/>
    <property type="match status" value="1"/>
</dbReference>
<keyword evidence="3" id="KW-0012">Acyltransferase</keyword>
<dbReference type="RefSeq" id="WP_149278482.1">
    <property type="nucleotide sequence ID" value="NZ_CP043506.1"/>
</dbReference>
<name>A0A5C1YPT6_9PROT</name>
<evidence type="ECO:0000256" key="2">
    <source>
        <dbReference type="ARBA" id="ARBA00022679"/>
    </source>
</evidence>
<proteinExistence type="inferred from homology"/>
<evidence type="ECO:0000313" key="5">
    <source>
        <dbReference type="EMBL" id="QEO16802.1"/>
    </source>
</evidence>
<keyword evidence="6" id="KW-1185">Reference proteome</keyword>
<evidence type="ECO:0000256" key="3">
    <source>
        <dbReference type="ARBA" id="ARBA00023315"/>
    </source>
</evidence>
<dbReference type="InterPro" id="IPR002505">
    <property type="entry name" value="PTA_PTB"/>
</dbReference>
<gene>
    <name evidence="5" type="ORF">FLP30_02710</name>
</gene>
<dbReference type="NCBIfam" id="NF006045">
    <property type="entry name" value="PRK08190.1"/>
    <property type="match status" value="1"/>
</dbReference>
<dbReference type="EMBL" id="CP043506">
    <property type="protein sequence ID" value="QEO16802.1"/>
    <property type="molecule type" value="Genomic_DNA"/>
</dbReference>
<dbReference type="NCBIfam" id="NF008852">
    <property type="entry name" value="PRK11890.1"/>
    <property type="match status" value="1"/>
</dbReference>
<evidence type="ECO:0000313" key="6">
    <source>
        <dbReference type="Proteomes" id="UP000324536"/>
    </source>
</evidence>
<accession>A0A5C1YPT6</accession>
<feature type="domain" description="Phosphate acetyl/butaryl transferase" evidence="4">
    <location>
        <begin position="102"/>
        <end position="315"/>
    </location>
</feature>
<protein>
    <submittedName>
        <fullName evidence="5">Bifunctional enoyl-CoA hydratase/phosphate acetyltransferase</fullName>
    </submittedName>
</protein>
<dbReference type="Gene3D" id="3.40.718.10">
    <property type="entry name" value="Isopropylmalate Dehydrogenase"/>
    <property type="match status" value="1"/>
</dbReference>
<dbReference type="OrthoDB" id="9800237at2"/>
<dbReference type="InterPro" id="IPR012147">
    <property type="entry name" value="P_Ac_Bu_trans"/>
</dbReference>
<dbReference type="AlphaFoldDB" id="A0A5C1YPT6"/>
<comment type="similarity">
    <text evidence="1">Belongs to the phosphate acetyltransferase and butyryltransferase family.</text>
</comment>